<reference evidence="1" key="1">
    <citation type="journal article" date="2023" name="Insect Mol. Biol.">
        <title>Genome sequencing provides insights into the evolution of gene families encoding plant cell wall-degrading enzymes in longhorned beetles.</title>
        <authorList>
            <person name="Shin N.R."/>
            <person name="Okamura Y."/>
            <person name="Kirsch R."/>
            <person name="Pauchet Y."/>
        </authorList>
    </citation>
    <scope>NUCLEOTIDE SEQUENCE</scope>
    <source>
        <strain evidence="1">RBIC_L_NR</strain>
    </source>
</reference>
<organism evidence="1 2">
    <name type="scientific">Rhamnusium bicolor</name>
    <dbReference type="NCBI Taxonomy" id="1586634"/>
    <lineage>
        <taxon>Eukaryota</taxon>
        <taxon>Metazoa</taxon>
        <taxon>Ecdysozoa</taxon>
        <taxon>Arthropoda</taxon>
        <taxon>Hexapoda</taxon>
        <taxon>Insecta</taxon>
        <taxon>Pterygota</taxon>
        <taxon>Neoptera</taxon>
        <taxon>Endopterygota</taxon>
        <taxon>Coleoptera</taxon>
        <taxon>Polyphaga</taxon>
        <taxon>Cucujiformia</taxon>
        <taxon>Chrysomeloidea</taxon>
        <taxon>Cerambycidae</taxon>
        <taxon>Lepturinae</taxon>
        <taxon>Rhagiini</taxon>
        <taxon>Rhamnusium</taxon>
    </lineage>
</organism>
<name>A0AAV8ZGA1_9CUCU</name>
<sequence>MVAQQQSERNIGNSKFYMGDSKKDLTLEDYFFELEQQMENNLVCRDHICRNVDIEKGNNILPFLSLCKSTLLEFFTRNCGNITIYFVTR</sequence>
<accession>A0AAV8ZGA1</accession>
<protein>
    <submittedName>
        <fullName evidence="1">Uncharacterized protein</fullName>
    </submittedName>
</protein>
<dbReference type="EMBL" id="JANEYF010001530">
    <property type="protein sequence ID" value="KAJ8963570.1"/>
    <property type="molecule type" value="Genomic_DNA"/>
</dbReference>
<gene>
    <name evidence="1" type="ORF">NQ314_005544</name>
</gene>
<keyword evidence="2" id="KW-1185">Reference proteome</keyword>
<dbReference type="Proteomes" id="UP001162156">
    <property type="component" value="Unassembled WGS sequence"/>
</dbReference>
<proteinExistence type="predicted"/>
<dbReference type="AlphaFoldDB" id="A0AAV8ZGA1"/>
<evidence type="ECO:0000313" key="2">
    <source>
        <dbReference type="Proteomes" id="UP001162156"/>
    </source>
</evidence>
<comment type="caution">
    <text evidence="1">The sequence shown here is derived from an EMBL/GenBank/DDBJ whole genome shotgun (WGS) entry which is preliminary data.</text>
</comment>
<evidence type="ECO:0000313" key="1">
    <source>
        <dbReference type="EMBL" id="KAJ8963570.1"/>
    </source>
</evidence>